<dbReference type="Proteomes" id="UP000241507">
    <property type="component" value="Chromosome"/>
</dbReference>
<gene>
    <name evidence="1" type="ORF">C7S20_19205</name>
</gene>
<dbReference type="RefSeq" id="WP_107013972.1">
    <property type="nucleotide sequence ID" value="NZ_CP028136.1"/>
</dbReference>
<dbReference type="AlphaFoldDB" id="A0A2R3ZAA1"/>
<evidence type="ECO:0000313" key="1">
    <source>
        <dbReference type="EMBL" id="AVR47206.1"/>
    </source>
</evidence>
<name>A0A2R3ZAA1_9FLAO</name>
<sequence>MRSLLLFFTLFFFSFGFGQSKSYTTLLTEYKTGPNSGEFEWIKRTLKISADTIWITSFGKEEIDVQRWIINAKEEGLIETYHTQLINGEEDTPLPALFRLIKNDAGKVDVISWSIPELPGLISKEIWFYIDYK</sequence>
<evidence type="ECO:0000313" key="2">
    <source>
        <dbReference type="Proteomes" id="UP000241507"/>
    </source>
</evidence>
<keyword evidence="2" id="KW-1185">Reference proteome</keyword>
<accession>A0A2R3ZAA1</accession>
<proteinExistence type="predicted"/>
<reference evidence="2" key="1">
    <citation type="submission" date="2018-03" db="EMBL/GenBank/DDBJ databases">
        <title>Gramella fulva sp. nov., isolated from a dry surface of tidal flat.</title>
        <authorList>
            <person name="Hwang S.H."/>
            <person name="Hwang W.M."/>
            <person name="Kang K."/>
            <person name="Ahn T.-Y."/>
        </authorList>
    </citation>
    <scope>NUCLEOTIDE SEQUENCE [LARGE SCALE GENOMIC DNA]</scope>
    <source>
        <strain evidence="2">SH35</strain>
    </source>
</reference>
<dbReference type="EMBL" id="CP028136">
    <property type="protein sequence ID" value="AVR47206.1"/>
    <property type="molecule type" value="Genomic_DNA"/>
</dbReference>
<dbReference type="KEGG" id="grs:C7S20_19205"/>
<protein>
    <submittedName>
        <fullName evidence="1">Uncharacterized protein</fullName>
    </submittedName>
</protein>
<organism evidence="1 2">
    <name type="scientific">Christiangramia fulva</name>
    <dbReference type="NCBI Taxonomy" id="2126553"/>
    <lineage>
        <taxon>Bacteria</taxon>
        <taxon>Pseudomonadati</taxon>
        <taxon>Bacteroidota</taxon>
        <taxon>Flavobacteriia</taxon>
        <taxon>Flavobacteriales</taxon>
        <taxon>Flavobacteriaceae</taxon>
        <taxon>Christiangramia</taxon>
    </lineage>
</organism>